<organism evidence="1 2">
    <name type="scientific">Rhamnella rubrinervis</name>
    <dbReference type="NCBI Taxonomy" id="2594499"/>
    <lineage>
        <taxon>Eukaryota</taxon>
        <taxon>Viridiplantae</taxon>
        <taxon>Streptophyta</taxon>
        <taxon>Embryophyta</taxon>
        <taxon>Tracheophyta</taxon>
        <taxon>Spermatophyta</taxon>
        <taxon>Magnoliopsida</taxon>
        <taxon>eudicotyledons</taxon>
        <taxon>Gunneridae</taxon>
        <taxon>Pentapetalae</taxon>
        <taxon>rosids</taxon>
        <taxon>fabids</taxon>
        <taxon>Rosales</taxon>
        <taxon>Rhamnaceae</taxon>
        <taxon>rhamnoid group</taxon>
        <taxon>Rhamneae</taxon>
        <taxon>Rhamnella</taxon>
    </lineage>
</organism>
<dbReference type="InterPro" id="IPR011990">
    <property type="entry name" value="TPR-like_helical_dom_sf"/>
</dbReference>
<dbReference type="InterPro" id="IPR046960">
    <property type="entry name" value="PPR_At4g14850-like_plant"/>
</dbReference>
<evidence type="ECO:0008006" key="3">
    <source>
        <dbReference type="Google" id="ProtNLM"/>
    </source>
</evidence>
<reference evidence="1" key="1">
    <citation type="submission" date="2020-03" db="EMBL/GenBank/DDBJ databases">
        <title>A high-quality chromosome-level genome assembly of a woody plant with both climbing and erect habits, Rhamnella rubrinervis.</title>
        <authorList>
            <person name="Lu Z."/>
            <person name="Yang Y."/>
            <person name="Zhu X."/>
            <person name="Sun Y."/>
        </authorList>
    </citation>
    <scope>NUCLEOTIDE SEQUENCE</scope>
    <source>
        <strain evidence="1">BYM</strain>
        <tissue evidence="1">Leaf</tissue>
    </source>
</reference>
<dbReference type="AlphaFoldDB" id="A0A8K0MPF6"/>
<gene>
    <name evidence="1" type="ORF">FNV43_RR03578</name>
</gene>
<dbReference type="OrthoDB" id="1194493at2759"/>
<proteinExistence type="predicted"/>
<evidence type="ECO:0000313" key="2">
    <source>
        <dbReference type="Proteomes" id="UP000796880"/>
    </source>
</evidence>
<evidence type="ECO:0000313" key="1">
    <source>
        <dbReference type="EMBL" id="KAF3453143.1"/>
    </source>
</evidence>
<comment type="caution">
    <text evidence="1">The sequence shown here is derived from an EMBL/GenBank/DDBJ whole genome shotgun (WGS) entry which is preliminary data.</text>
</comment>
<protein>
    <recommendedName>
        <fullName evidence="3">Pentatricopeptide repeat-containing protein</fullName>
    </recommendedName>
</protein>
<dbReference type="EMBL" id="VOIH02000002">
    <property type="protein sequence ID" value="KAF3453143.1"/>
    <property type="molecule type" value="Genomic_DNA"/>
</dbReference>
<dbReference type="Gene3D" id="1.25.40.10">
    <property type="entry name" value="Tetratricopeptide repeat domain"/>
    <property type="match status" value="1"/>
</dbReference>
<dbReference type="Proteomes" id="UP000796880">
    <property type="component" value="Unassembled WGS sequence"/>
</dbReference>
<sequence>MQAQNIKPTQMHYACMVDLLGRAGLMEEAAELIEGLPIAPDANVWGALLGACRIHGNVELGSWAAEHLFKLKPEHCGYYILLSNMWCPVLCLASMIYPSTSDYGILCLDSCQLVAAIAFGKELVDHEKW</sequence>
<keyword evidence="2" id="KW-1185">Reference proteome</keyword>
<name>A0A8K0MPF6_9ROSA</name>
<dbReference type="PANTHER" id="PTHR47926">
    <property type="entry name" value="PENTATRICOPEPTIDE REPEAT-CONTAINING PROTEIN"/>
    <property type="match status" value="1"/>
</dbReference>
<dbReference type="PANTHER" id="PTHR47926:SF427">
    <property type="entry name" value="TETRATRICOPEPTIDE-LIKE HELICAL DOMAIN SUPERFAMILY"/>
    <property type="match status" value="1"/>
</dbReference>
<accession>A0A8K0MPF6</accession>
<dbReference type="GO" id="GO:0009451">
    <property type="term" value="P:RNA modification"/>
    <property type="evidence" value="ECO:0007669"/>
    <property type="project" value="InterPro"/>
</dbReference>
<dbReference type="GO" id="GO:0003723">
    <property type="term" value="F:RNA binding"/>
    <property type="evidence" value="ECO:0007669"/>
    <property type="project" value="InterPro"/>
</dbReference>